<sequence length="819" mass="93066">MLFTGKNYKVRKREEETPRINALKKRFLSDKFYVDIQRARIVTESYKKSEGYPMVIRRAMAFKDIMENLDCVIQDNELIVGAQNGSSNRSASVFPDSRVDFIRDEIDIFETRAADRFIVRPEVKKELLEDIIPYWEDKCLHSNMLKTLPDETRRHQLAENQCVNGWCAFANGPGHYVPDHENLLKMGLKGKKEQAEKVLAEIDMCDKEGIRKMHDLQAMIMTIDAAITFAHRYAAKAREMAEKEADETRKKELIRIAETCEWVPENPPRNFYEATQFVWFTELITQIETNGVSIAPGNFDRYMLPYYEKDIADGTETQESIAEILGCFYIKLAEMVVLYDTQQSTFIANFAMGEHLSIGGTDKYGRDVTNELSYVCLQAQMDVGLFQPNMSVRWHNKCPDNLLKEGLRVVSVRNAIPQIINDEVFVESILSRGVPMEEAREYACAGCSEVQLPGKTASLLMIWVSDLKVLENALNNGRDMMTGKQFGPKTGEVEEFTCIEDVIHAYEEQLKYYYKQAAIMMNTEADVHRRVQPLPWMSVTNGTCIEKGTEIWRGGAKYYWTSMIALVGMANVGNSIAAIKKVCFDDKLYTLREVMDACKVNFEGHEDMRQVLLNVDKFGNDIEWVDKITVDMMNLSYELGQKYVDDNGIVHEFKDPRGGELPRSMWPSYLTVSANTAYGKYCGASPDGRLATTPCSDSICPTQGSDSHGLTAMLNSMAQLDQTQATGGVIFNVKFSPDALSTEEALDDTVEVVKSYFRNGGAQIQFQVTSHKTLRRAQEHPEQYGDLMVRITGYAALFTEITPEVQEELISRTQYEELA</sequence>
<dbReference type="EMBL" id="CP117826">
    <property type="protein sequence ID" value="XCC63375.1"/>
    <property type="molecule type" value="Genomic_DNA"/>
</dbReference>
<feature type="modified residue" description="Glycine radical" evidence="3">
    <location>
        <position position="793"/>
    </location>
</feature>
<dbReference type="Pfam" id="PF01228">
    <property type="entry name" value="Gly_radical"/>
    <property type="match status" value="1"/>
</dbReference>
<keyword evidence="2 6" id="KW-0456">Lyase</keyword>
<dbReference type="SUPFAM" id="SSF51998">
    <property type="entry name" value="PFL-like glycyl radical enzymes"/>
    <property type="match status" value="1"/>
</dbReference>
<evidence type="ECO:0000259" key="4">
    <source>
        <dbReference type="PROSITE" id="PS51149"/>
    </source>
</evidence>
<keyword evidence="6" id="KW-0670">Pyruvate</keyword>
<dbReference type="PROSITE" id="PS51554">
    <property type="entry name" value="PFL"/>
    <property type="match status" value="1"/>
</dbReference>
<feature type="domain" description="PFL" evidence="5">
    <location>
        <begin position="18"/>
        <end position="690"/>
    </location>
</feature>
<dbReference type="PANTHER" id="PTHR43641:SF2">
    <property type="entry name" value="DEHYDRATASE YBIW-RELATED"/>
    <property type="match status" value="1"/>
</dbReference>
<accession>A0AAU8ABX3</accession>
<feature type="domain" description="Glycine radical" evidence="4">
    <location>
        <begin position="697"/>
        <end position="818"/>
    </location>
</feature>
<reference evidence="6" key="1">
    <citation type="submission" date="2023-02" db="EMBL/GenBank/DDBJ databases">
        <title>Gut commensal Christensenella minuta modulates host metabolism via a new class of secondary bile acids.</title>
        <authorList>
            <person name="Liu C."/>
        </authorList>
    </citation>
    <scope>NUCLEOTIDE SEQUENCE</scope>
    <source>
        <strain evidence="6">CA70</strain>
    </source>
</reference>
<proteinExistence type="predicted"/>
<organism evidence="6">
    <name type="scientific">Christensenella massiliensis</name>
    <dbReference type="NCBI Taxonomy" id="1805714"/>
    <lineage>
        <taxon>Bacteria</taxon>
        <taxon>Bacillati</taxon>
        <taxon>Bacillota</taxon>
        <taxon>Clostridia</taxon>
        <taxon>Christensenellales</taxon>
        <taxon>Christensenellaceae</taxon>
        <taxon>Christensenella</taxon>
    </lineage>
</organism>
<dbReference type="RefSeq" id="WP_079546756.1">
    <property type="nucleotide sequence ID" value="NZ_CP117826.1"/>
</dbReference>
<dbReference type="Pfam" id="PF02901">
    <property type="entry name" value="PFL-like"/>
    <property type="match status" value="1"/>
</dbReference>
<dbReference type="InterPro" id="IPR051215">
    <property type="entry name" value="GRE"/>
</dbReference>
<evidence type="ECO:0000259" key="5">
    <source>
        <dbReference type="PROSITE" id="PS51554"/>
    </source>
</evidence>
<dbReference type="Gene3D" id="3.20.70.20">
    <property type="match status" value="1"/>
</dbReference>
<evidence type="ECO:0000256" key="1">
    <source>
        <dbReference type="ARBA" id="ARBA00022818"/>
    </source>
</evidence>
<keyword evidence="1 3" id="KW-0556">Organic radical</keyword>
<dbReference type="PROSITE" id="PS51149">
    <property type="entry name" value="GLY_RADICAL_2"/>
    <property type="match status" value="1"/>
</dbReference>
<name>A0AAU8ABX3_9FIRM</name>
<protein>
    <submittedName>
        <fullName evidence="6">Pyruvate formate lyase family protein</fullName>
    </submittedName>
</protein>
<gene>
    <name evidence="6" type="ORF">PUP29_05530</name>
</gene>
<dbReference type="GO" id="GO:0016829">
    <property type="term" value="F:lyase activity"/>
    <property type="evidence" value="ECO:0007669"/>
    <property type="project" value="UniProtKB-KW"/>
</dbReference>
<dbReference type="InterPro" id="IPR001150">
    <property type="entry name" value="Gly_radical"/>
</dbReference>
<dbReference type="PANTHER" id="PTHR43641">
    <property type="entry name" value="FORMATE ACETYLTRANSFERASE 3-RELATED"/>
    <property type="match status" value="1"/>
</dbReference>
<evidence type="ECO:0000256" key="2">
    <source>
        <dbReference type="ARBA" id="ARBA00023239"/>
    </source>
</evidence>
<dbReference type="InterPro" id="IPR004184">
    <property type="entry name" value="PFL_dom"/>
</dbReference>
<evidence type="ECO:0000313" key="6">
    <source>
        <dbReference type="EMBL" id="XCC63375.1"/>
    </source>
</evidence>
<dbReference type="GO" id="GO:0005829">
    <property type="term" value="C:cytosol"/>
    <property type="evidence" value="ECO:0007669"/>
    <property type="project" value="TreeGrafter"/>
</dbReference>
<evidence type="ECO:0000256" key="3">
    <source>
        <dbReference type="PROSITE-ProRule" id="PRU00493"/>
    </source>
</evidence>
<dbReference type="AlphaFoldDB" id="A0AAU8ABX3"/>